<sequence length="68" mass="7370">MAECGDGDSSIWEAVTGTHERLWTWREQHEEAGIGAHGRLGALAAAMGGHSLPAPLCQKMKHQQCEET</sequence>
<dbReference type="EMBL" id="CATNWA010017120">
    <property type="protein sequence ID" value="CAI9598104.1"/>
    <property type="molecule type" value="Genomic_DNA"/>
</dbReference>
<evidence type="ECO:0008006" key="3">
    <source>
        <dbReference type="Google" id="ProtNLM"/>
    </source>
</evidence>
<name>A0ABN9FMA0_9NEOB</name>
<protein>
    <recommendedName>
        <fullName evidence="3">MHC class I antigen</fullName>
    </recommendedName>
</protein>
<dbReference type="Proteomes" id="UP001162483">
    <property type="component" value="Unassembled WGS sequence"/>
</dbReference>
<accession>A0ABN9FMA0</accession>
<organism evidence="1 2">
    <name type="scientific">Staurois parvus</name>
    <dbReference type="NCBI Taxonomy" id="386267"/>
    <lineage>
        <taxon>Eukaryota</taxon>
        <taxon>Metazoa</taxon>
        <taxon>Chordata</taxon>
        <taxon>Craniata</taxon>
        <taxon>Vertebrata</taxon>
        <taxon>Euteleostomi</taxon>
        <taxon>Amphibia</taxon>
        <taxon>Batrachia</taxon>
        <taxon>Anura</taxon>
        <taxon>Neobatrachia</taxon>
        <taxon>Ranoidea</taxon>
        <taxon>Ranidae</taxon>
        <taxon>Staurois</taxon>
    </lineage>
</organism>
<comment type="caution">
    <text evidence="1">The sequence shown here is derived from an EMBL/GenBank/DDBJ whole genome shotgun (WGS) entry which is preliminary data.</text>
</comment>
<evidence type="ECO:0000313" key="1">
    <source>
        <dbReference type="EMBL" id="CAI9598104.1"/>
    </source>
</evidence>
<gene>
    <name evidence="1" type="ORF">SPARVUS_LOCUS12339886</name>
</gene>
<reference evidence="1" key="1">
    <citation type="submission" date="2023-05" db="EMBL/GenBank/DDBJ databases">
        <authorList>
            <person name="Stuckert A."/>
        </authorList>
    </citation>
    <scope>NUCLEOTIDE SEQUENCE</scope>
</reference>
<proteinExistence type="predicted"/>
<keyword evidence="2" id="KW-1185">Reference proteome</keyword>
<evidence type="ECO:0000313" key="2">
    <source>
        <dbReference type="Proteomes" id="UP001162483"/>
    </source>
</evidence>